<organism evidence="1 2">
    <name type="scientific">Setaria viridis</name>
    <name type="common">Green bristlegrass</name>
    <name type="synonym">Setaria italica subsp. viridis</name>
    <dbReference type="NCBI Taxonomy" id="4556"/>
    <lineage>
        <taxon>Eukaryota</taxon>
        <taxon>Viridiplantae</taxon>
        <taxon>Streptophyta</taxon>
        <taxon>Embryophyta</taxon>
        <taxon>Tracheophyta</taxon>
        <taxon>Spermatophyta</taxon>
        <taxon>Magnoliopsida</taxon>
        <taxon>Liliopsida</taxon>
        <taxon>Poales</taxon>
        <taxon>Poaceae</taxon>
        <taxon>PACMAD clade</taxon>
        <taxon>Panicoideae</taxon>
        <taxon>Panicodae</taxon>
        <taxon>Paniceae</taxon>
        <taxon>Cenchrinae</taxon>
        <taxon>Setaria</taxon>
    </lineage>
</organism>
<sequence>MYGTYCQLEYFIWLLFKMLKGFTQIIEDVMLSTCLLEGQKVSGEWKERVQRSSTCKLVNFSSNGSYFSDRQFR</sequence>
<dbReference type="Proteomes" id="UP000298652">
    <property type="component" value="Chromosome 6"/>
</dbReference>
<dbReference type="AlphaFoldDB" id="A0A4V6D539"/>
<dbReference type="Gramene" id="TKW08866">
    <property type="protein sequence ID" value="TKW08866"/>
    <property type="gene ID" value="SEVIR_6G053050v2"/>
</dbReference>
<proteinExistence type="predicted"/>
<protein>
    <submittedName>
        <fullName evidence="1">Uncharacterized protein</fullName>
    </submittedName>
</protein>
<evidence type="ECO:0000313" key="1">
    <source>
        <dbReference type="EMBL" id="TKW08866.1"/>
    </source>
</evidence>
<evidence type="ECO:0000313" key="2">
    <source>
        <dbReference type="Proteomes" id="UP000298652"/>
    </source>
</evidence>
<accession>A0A4V6D539</accession>
<keyword evidence="2" id="KW-1185">Reference proteome</keyword>
<dbReference type="EMBL" id="CM016557">
    <property type="protein sequence ID" value="TKW08866.1"/>
    <property type="molecule type" value="Genomic_DNA"/>
</dbReference>
<name>A0A4V6D539_SETVI</name>
<reference evidence="1" key="1">
    <citation type="submission" date="2019-03" db="EMBL/GenBank/DDBJ databases">
        <title>WGS assembly of Setaria viridis.</title>
        <authorList>
            <person name="Huang P."/>
            <person name="Jenkins J."/>
            <person name="Grimwood J."/>
            <person name="Barry K."/>
            <person name="Healey A."/>
            <person name="Mamidi S."/>
            <person name="Sreedasyam A."/>
            <person name="Shu S."/>
            <person name="Feldman M."/>
            <person name="Wu J."/>
            <person name="Yu Y."/>
            <person name="Chen C."/>
            <person name="Johnson J."/>
            <person name="Rokhsar D."/>
            <person name="Baxter I."/>
            <person name="Schmutz J."/>
            <person name="Brutnell T."/>
            <person name="Kellogg E."/>
        </authorList>
    </citation>
    <scope>NUCLEOTIDE SEQUENCE [LARGE SCALE GENOMIC DNA]</scope>
</reference>
<gene>
    <name evidence="1" type="ORF">SEVIR_6G053050v2</name>
</gene>